<keyword evidence="2" id="KW-0175">Coiled coil</keyword>
<evidence type="ECO:0000313" key="6">
    <source>
        <dbReference type="EMBL" id="GFO38185.1"/>
    </source>
</evidence>
<dbReference type="PROSITE" id="PS50003">
    <property type="entry name" value="PH_DOMAIN"/>
    <property type="match status" value="1"/>
</dbReference>
<feature type="compositionally biased region" description="Basic and acidic residues" evidence="3">
    <location>
        <begin position="517"/>
        <end position="536"/>
    </location>
</feature>
<accession>A0AAV4D269</accession>
<dbReference type="SMART" id="SM00233">
    <property type="entry name" value="PH"/>
    <property type="match status" value="1"/>
</dbReference>
<dbReference type="InterPro" id="IPR001849">
    <property type="entry name" value="PH_domain"/>
</dbReference>
<dbReference type="InterPro" id="IPR011993">
    <property type="entry name" value="PH-like_dom_sf"/>
</dbReference>
<dbReference type="Gene3D" id="1.10.555.10">
    <property type="entry name" value="Rho GTPase activation protein"/>
    <property type="match status" value="1"/>
</dbReference>
<feature type="compositionally biased region" description="Polar residues" evidence="3">
    <location>
        <begin position="436"/>
        <end position="445"/>
    </location>
</feature>
<comment type="caution">
    <text evidence="6">The sequence shown here is derived from an EMBL/GenBank/DDBJ whole genome shotgun (WGS) entry which is preliminary data.</text>
</comment>
<dbReference type="GO" id="GO:0051056">
    <property type="term" value="P:regulation of small GTPase mediated signal transduction"/>
    <property type="evidence" value="ECO:0007669"/>
    <property type="project" value="UniProtKB-ARBA"/>
</dbReference>
<dbReference type="InterPro" id="IPR051025">
    <property type="entry name" value="RhoGAP"/>
</dbReference>
<dbReference type="Pfam" id="PF00169">
    <property type="entry name" value="PH"/>
    <property type="match status" value="1"/>
</dbReference>
<evidence type="ECO:0000256" key="2">
    <source>
        <dbReference type="SAM" id="Coils"/>
    </source>
</evidence>
<feature type="region of interest" description="Disordered" evidence="3">
    <location>
        <begin position="514"/>
        <end position="583"/>
    </location>
</feature>
<evidence type="ECO:0000259" key="5">
    <source>
        <dbReference type="PROSITE" id="PS50238"/>
    </source>
</evidence>
<dbReference type="Gene3D" id="2.30.29.30">
    <property type="entry name" value="Pleckstrin-homology domain (PH domain)/Phosphotyrosine-binding domain (PTB)"/>
    <property type="match status" value="1"/>
</dbReference>
<feature type="domain" description="PH" evidence="4">
    <location>
        <begin position="8"/>
        <end position="111"/>
    </location>
</feature>
<dbReference type="SUPFAM" id="SSF50729">
    <property type="entry name" value="PH domain-like"/>
    <property type="match status" value="1"/>
</dbReference>
<dbReference type="InterPro" id="IPR008936">
    <property type="entry name" value="Rho_GTPase_activation_prot"/>
</dbReference>
<sequence>MNPKARKNENLKGWLKRKGGRMNTWSRRWFVLNDKFLFMYLREEDSKSADCITLDEHSVIEHPIDINDPKKVVFDIVTDSEKAPSETVLSLCAESEEEKKIWIRALNRALFADKGGALFSQSLEEILFYEKQENRRIPYIITECIDYLYNHALEVEGIFRLPGRQSVIKDIISRFEKGHKVSFEQEGTDVHAVASVLKAFLRDLPDSIIPCSQFQKFMNFALRFQGASSDEERDAVVEELASNMHLIPPDNYVILKHICLFLHDVGKHESINKMSMMNLGTVFGYNIIRHIDKENSQLFLCTADLSQNLVYMLINYFSQVFALEYNDSGAVAHNVPTADLLRMSKVIDVPPVLPFQAPGHIADLEGIDLLVRSTAKERSSPLPKRDSGNSEVRMRNTLSLTSSDSNNDEDNAFLNSAEVREELSKRPSLLRVVSQPAGSSRSLPSSPVGDAPIPPERSKSKKITRHRMVSDRRRPGGIVVVSGDGVQQRPISPRDRNLNSDDVIAALTKASIYQTSKENDTEGNRGDNAHTNHITEARPMNVQSNNTGEPGEPETAKSPALKPVPSVRRKRPEIGTPSSSENRVKLLQQQVEHLTEEIAQQKKHHRSQVNALQAQLTDMKQKYERRIETMEAQFGSQKERLEAKLKAEEEGCADAVAYTIKLKEELHRYQMQYGELPT</sequence>
<evidence type="ECO:0000259" key="4">
    <source>
        <dbReference type="PROSITE" id="PS50003"/>
    </source>
</evidence>
<dbReference type="PANTHER" id="PTHR15228:SF24">
    <property type="entry name" value="RHO-GAP DOMAIN-CONTAINING PROTEIN"/>
    <property type="match status" value="1"/>
</dbReference>
<dbReference type="PROSITE" id="PS50238">
    <property type="entry name" value="RHOGAP"/>
    <property type="match status" value="1"/>
</dbReference>
<protein>
    <submittedName>
        <fullName evidence="6">Rho GTPase-activating protein 24</fullName>
    </submittedName>
</protein>
<proteinExistence type="predicted"/>
<keyword evidence="7" id="KW-1185">Reference proteome</keyword>
<dbReference type="InterPro" id="IPR000198">
    <property type="entry name" value="RhoGAP_dom"/>
</dbReference>
<gene>
    <name evidence="6" type="ORF">PoB_006469000</name>
</gene>
<dbReference type="CDD" id="cd00159">
    <property type="entry name" value="RhoGAP"/>
    <property type="match status" value="1"/>
</dbReference>
<reference evidence="6 7" key="1">
    <citation type="journal article" date="2021" name="Elife">
        <title>Chloroplast acquisition without the gene transfer in kleptoplastic sea slugs, Plakobranchus ocellatus.</title>
        <authorList>
            <person name="Maeda T."/>
            <person name="Takahashi S."/>
            <person name="Yoshida T."/>
            <person name="Shimamura S."/>
            <person name="Takaki Y."/>
            <person name="Nagai Y."/>
            <person name="Toyoda A."/>
            <person name="Suzuki Y."/>
            <person name="Arimoto A."/>
            <person name="Ishii H."/>
            <person name="Satoh N."/>
            <person name="Nishiyama T."/>
            <person name="Hasebe M."/>
            <person name="Maruyama T."/>
            <person name="Minagawa J."/>
            <person name="Obokata J."/>
            <person name="Shigenobu S."/>
        </authorList>
    </citation>
    <scope>NUCLEOTIDE SEQUENCE [LARGE SCALE GENOMIC DNA]</scope>
</reference>
<evidence type="ECO:0000256" key="3">
    <source>
        <dbReference type="SAM" id="MobiDB-lite"/>
    </source>
</evidence>
<dbReference type="Pfam" id="PF00620">
    <property type="entry name" value="RhoGAP"/>
    <property type="match status" value="1"/>
</dbReference>
<name>A0AAV4D269_9GAST</name>
<dbReference type="Proteomes" id="UP000735302">
    <property type="component" value="Unassembled WGS sequence"/>
</dbReference>
<evidence type="ECO:0000256" key="1">
    <source>
        <dbReference type="ARBA" id="ARBA00022468"/>
    </source>
</evidence>
<dbReference type="AlphaFoldDB" id="A0AAV4D269"/>
<dbReference type="SUPFAM" id="SSF48350">
    <property type="entry name" value="GTPase activation domain, GAP"/>
    <property type="match status" value="1"/>
</dbReference>
<feature type="domain" description="Rho-GAP" evidence="5">
    <location>
        <begin position="121"/>
        <end position="321"/>
    </location>
</feature>
<feature type="region of interest" description="Disordered" evidence="3">
    <location>
        <begin position="424"/>
        <end position="498"/>
    </location>
</feature>
<organism evidence="6 7">
    <name type="scientific">Plakobranchus ocellatus</name>
    <dbReference type="NCBI Taxonomy" id="259542"/>
    <lineage>
        <taxon>Eukaryota</taxon>
        <taxon>Metazoa</taxon>
        <taxon>Spiralia</taxon>
        <taxon>Lophotrochozoa</taxon>
        <taxon>Mollusca</taxon>
        <taxon>Gastropoda</taxon>
        <taxon>Heterobranchia</taxon>
        <taxon>Euthyneura</taxon>
        <taxon>Panpulmonata</taxon>
        <taxon>Sacoglossa</taxon>
        <taxon>Placobranchoidea</taxon>
        <taxon>Plakobranchidae</taxon>
        <taxon>Plakobranchus</taxon>
    </lineage>
</organism>
<keyword evidence="1" id="KW-0343">GTPase activation</keyword>
<dbReference type="GO" id="GO:0007165">
    <property type="term" value="P:signal transduction"/>
    <property type="evidence" value="ECO:0007669"/>
    <property type="project" value="InterPro"/>
</dbReference>
<dbReference type="GO" id="GO:0005096">
    <property type="term" value="F:GTPase activator activity"/>
    <property type="evidence" value="ECO:0007669"/>
    <property type="project" value="UniProtKB-KW"/>
</dbReference>
<feature type="coiled-coil region" evidence="2">
    <location>
        <begin position="584"/>
        <end position="640"/>
    </location>
</feature>
<dbReference type="EMBL" id="BLXT01007309">
    <property type="protein sequence ID" value="GFO38185.1"/>
    <property type="molecule type" value="Genomic_DNA"/>
</dbReference>
<evidence type="ECO:0000313" key="7">
    <source>
        <dbReference type="Proteomes" id="UP000735302"/>
    </source>
</evidence>
<dbReference type="SMART" id="SM00324">
    <property type="entry name" value="RhoGAP"/>
    <property type="match status" value="1"/>
</dbReference>
<dbReference type="PANTHER" id="PTHR15228">
    <property type="entry name" value="SPERMATHECAL PHYSIOLOGY VARIANT"/>
    <property type="match status" value="1"/>
</dbReference>